<keyword evidence="1" id="KW-0732">Signal</keyword>
<sequence length="3181" mass="335897">MKKFLALLYLIAVTFLLGAQRVSAQSAILNAPADVCQGSFATMNAHLTSSNANGAYTWTLTSSPGTVTSIYGTFNGQVSGTSNTNNTTVSVQFNAVGSYTFTVNIPWKDGSKSGSLTLTKTIVVHDCSIDVCYGVDKSGTGFNEDFGQITDGLRHQVQAPASISYTFQGGTSDVEDNYYCLATSTFQHIGWVNKPDHTTGVAGGTGAMLVCNSQNKGLAFYSRQIDNLCPGAKYNFSSYLMNLNTQNILETTCASGYMYAGVDFQIINAANNALLATFPTYDVSMGIPVSTWQRYGGTFKTPPGVTSIIFKMVNRNPGGCGNDIAVDDITFSYCGPQMYTYIDGLKGLTENSICQNQPVNLTGSVSPINYFSNPVYFWQDSIAGQPGWNDITIDGTLFSKLNDSTLHISGDVLMPDGSSPLSYFFRVKVVESGQDANGSCARFSDPATLTVLPVPVISVDQQEICKGDVVHLVTQKVYSHYKWTYGVPQQVFEGDTTDGPFNTLDDQPLITTDYTVTASVKFGKGKSCSRNAIATVIVDTIPVGNLQPLVSTICVNTPITLNANPNIITYPILWSTGETTPSIEVNKSAAGTYYFTDTLYNGVCKSYQTDTLNVRALPHPTVLPDTLKNCSNSTFTLNGNTPESGQQGTWIIGTPANGATIDPTEIHNPTATLTGLMADSMASLVWNVKDTLSLTQCDSSAKLVVWNRPIPTTAVINQTTLTNCTGSFNLTANNGVTGETGTWTIVSNTSGGSTGVVITNINSASTTVKLSGAQTQTVVLAWTLNNGTCDGPSDQVTLHYAAPPTITVGSVPSSCSNTGSFTLPITSFTNNPTKISISNTGTPVMAGFIPVVNDPVDFTQSLPINYTVHYPLTTPAGTYNFTVTPLNDSSACTGTPVTFTVTINTPSSAPTSVSASPTALCVSGNSTLTVSGGTLGSGAKWQWTTSSCSGTVLGTGTASSQTVTLNTTTTYFVKAVDPTNTCASTICAQVTVKVDTIPVGKLSPVISNICLGSSVTLDAAPTKTGYGIDWSTGATSQTIIVTPALVGSYPYTVTLNNGACSSIQNATINVLAIPTAQVSTNSIKQCENGTFTLSGNQPAADETGTWTLMEPLNGATIATADIHKTNPTITGLATGQQVIAVWTVTNNTNTQCASTANVVLWNRNKPTTATVTDASIRQCSNVFSIEGNQPAAGETGKWTVVSTTAGTTVSFANASQYATTATLSGPATQDAIIAWTLNNGTCDGTSATITLHYVPVPTITVGNPADACDISTTNFTLPITKVTGGPTYITIKAVTPNKLAGFVDIIDHAFDSTATKYIADLPASITKGTYNFTVSVKNDSLNCVGEDVPFTLTVKESAKAPASVSASPDVLCESGSSVLTVNGGSLGENGQWQWSTGSCTGTVLGTGTATTHTVTLSTTTTYFVKAVDPTNTCASTICAQVTVKVDTIPVGKLSPATSNICLGSSVTLDAAPTKTSYGIKWNSGVTTQTISVSPTSVGTYSYTDTLHNGACFSYETATVNVLAIPIAHVSIDTVKQCENGTFTLSGNQPAADETGTWTLMEPLNGATIAAADIHKTNPTITGLTTGQQVKAVWSVTNNTNTQCASTDTVVVWNRTKPTTATVTDASIRQCSNVFSIEGNQPAAGETGKWTVISTTAGTTVSFANASQYATTATLSGPATQDAIIAWTLNNGTCDGASATITLHYVPVPTITVGNPADACDISTTNFTLPITKVTGGPTYITIKAASPNKLPGFVDITDATFDSTALQYIVTLPATLTAGTYNFTVSVRNDSLNCTGVAVPFTLKIKASAQTPDSLTASVKEICASGAVTLTVHGVLPPDAVWEWSDKSCGGAIIAKGVVATLTRNITTTTTFYVRAVDTTATCSSSACASVKVTVDAMSSAPVAGNNQEHCDNANFTMTATTPVSGTGNWILLSGSATIANKTNPLTNVTVPVGKTAVLGWYTTNGICNSDTAKVTLTNYPPLSNNVISENQRLCLGSDPALLTGTIAGGDGSYTYQWQSAATADGIFNNITGATGATYQPTQLTDSIFYRRIVNARTGCTDISNVVRIIVVNKGPVVKSKSPDKVVECNGSADYSANFTQPVFEHPFGLKLTVTHADNVSGSCPMIIVRTWTATDSCGNSTAASQQLTIQDVTKPTFTTPVPADVTVLCSAVQAQIDLSYTDNCSPQDKITYEKKSVRTNTGNCENTYTITNTWTITDVCGNTNSVQQLVHVIDTVPPVFTVTAPADITVNCDKIPTQPTLYAKDACNPNPITAVADERREDIPGACANNYRLVRTWTAYDACGNKATLTQIVTVIDNTKPTFPNGKPADKTVECNAIPVQQPIPVADNCSATDKIVQTMYTWKEVISGACANNYKLHYTWVAKDECGNIDSVSQIITVRNTQKPTFDQVMPRDTTINCDQTLGWPTITASSACGTTGSAKVVTSKTTKTSGSCAKNYTETRTWTATDECGNVATWSQSINVQDTTRPVFTMKIPRDTTVSCDSIPAAPQLAGTDNCSTSKELSGSYSVKTIKGNCANSYTLIRTWILRDACGNQNTATQTVTVRDMVAPVIQPAPADITIYCQDLIPAHVSLNATDNCDASFPKKATYSEDPYVKDICNGYTIVRRWSAIDACGNIATQVIQRVIIKPCSKPALIDSLDITCSSNPYVTLRTKGTVNRPTYTLTGVEPAGIISVPVSQTYNVFNLKGATSATFIVTDGLTGCVSDPKTYSLKYNTSPVVNLGKDTTICGGNSLVLDAGAANFKYNIVWSTGEKTQRINISKAGTYWVTVTNANCVVSDTIKVGLIPTPLVNIPDTTICRGQTVKLDAYVKDAGYLWSNGATSSSILVGAQDEYWVKVSKNGCITIDTVNVTVNPPPDIQLKEDTSICPGQSVMLTVTSNGGRIRWINGSTQPSITVTKPGGYWVTVTKDNCVVRDTVNVREKPKLKLELGPDQSLCPGTEITLDATNADAISYLWNDGDPNPVKTIGNAGFYKIAVMDKYCQMVTFDSVNVTMSSIPVVNLGNDTIMCNGEVLTLTPKGSNIRSVQWSDGSTGSTLKVTKAGTYTVTAFNECGSSTDQITVSFQDCIPDPTFPNAFSPNGDGKNDIFLPTVRGPMYNYELRIFNRWGQLIFLSTDAKKGWDGTFNGEPVDIGTYVWWLSYKVTPGGPANVLKGAVTLIR</sequence>
<evidence type="ECO:0000256" key="1">
    <source>
        <dbReference type="SAM" id="SignalP"/>
    </source>
</evidence>
<evidence type="ECO:0000313" key="3">
    <source>
        <dbReference type="EMBL" id="SCC55170.1"/>
    </source>
</evidence>
<keyword evidence="4" id="KW-1185">Reference proteome</keyword>
<feature type="domain" description="Ig-like" evidence="2">
    <location>
        <begin position="1818"/>
        <end position="1895"/>
    </location>
</feature>
<dbReference type="NCBIfam" id="TIGR04131">
    <property type="entry name" value="Bac_Flav_CTERM"/>
    <property type="match status" value="1"/>
</dbReference>
<dbReference type="Pfam" id="PF19081">
    <property type="entry name" value="Ig_7"/>
    <property type="match status" value="3"/>
</dbReference>
<evidence type="ECO:0000313" key="4">
    <source>
        <dbReference type="Proteomes" id="UP000242818"/>
    </source>
</evidence>
<dbReference type="InterPro" id="IPR044023">
    <property type="entry name" value="Ig_7"/>
</dbReference>
<accession>A0A1C4FGX3</accession>
<organism evidence="3 4">
    <name type="scientific">Chitinophaga costaii</name>
    <dbReference type="NCBI Taxonomy" id="1335309"/>
    <lineage>
        <taxon>Bacteria</taxon>
        <taxon>Pseudomonadati</taxon>
        <taxon>Bacteroidota</taxon>
        <taxon>Chitinophagia</taxon>
        <taxon>Chitinophagales</taxon>
        <taxon>Chitinophagaceae</taxon>
        <taxon>Chitinophaga</taxon>
    </lineage>
</organism>
<dbReference type="STRING" id="1335309.GA0116948_11447"/>
<evidence type="ECO:0000259" key="2">
    <source>
        <dbReference type="Pfam" id="PF19081"/>
    </source>
</evidence>
<dbReference type="EMBL" id="FMAR01000014">
    <property type="protein sequence ID" value="SCC55170.1"/>
    <property type="molecule type" value="Genomic_DNA"/>
</dbReference>
<feature type="domain" description="Ig-like" evidence="2">
    <location>
        <begin position="1363"/>
        <end position="1445"/>
    </location>
</feature>
<gene>
    <name evidence="3" type="ORF">GA0116948_11447</name>
</gene>
<dbReference type="Proteomes" id="UP000242818">
    <property type="component" value="Unassembled WGS sequence"/>
</dbReference>
<dbReference type="RefSeq" id="WP_089714324.1">
    <property type="nucleotide sequence ID" value="NZ_FMAR01000014.1"/>
</dbReference>
<dbReference type="InterPro" id="IPR026341">
    <property type="entry name" value="T9SS_type_B"/>
</dbReference>
<reference evidence="3 4" key="1">
    <citation type="submission" date="2016-08" db="EMBL/GenBank/DDBJ databases">
        <authorList>
            <person name="Seilhamer J.J."/>
        </authorList>
    </citation>
    <scope>NUCLEOTIDE SEQUENCE [LARGE SCALE GENOMIC DNA]</scope>
    <source>
        <strain evidence="3 4">A37T2</strain>
    </source>
</reference>
<name>A0A1C4FGX3_9BACT</name>
<feature type="chain" id="PRO_5008691901" evidence="1">
    <location>
        <begin position="25"/>
        <end position="3181"/>
    </location>
</feature>
<proteinExistence type="predicted"/>
<feature type="domain" description="Ig-like" evidence="2">
    <location>
        <begin position="909"/>
        <end position="994"/>
    </location>
</feature>
<feature type="signal peptide" evidence="1">
    <location>
        <begin position="1"/>
        <end position="24"/>
    </location>
</feature>
<dbReference type="Pfam" id="PF13585">
    <property type="entry name" value="CHU_C"/>
    <property type="match status" value="1"/>
</dbReference>
<dbReference type="OrthoDB" id="599464at2"/>
<dbReference type="Gene3D" id="2.60.40.2700">
    <property type="match status" value="1"/>
</dbReference>
<protein>
    <submittedName>
        <fullName evidence="3">Gliding motility-associated C-terminal domain-containing protein</fullName>
    </submittedName>
</protein>